<name>A0A2M6YUI0_9BACT</name>
<evidence type="ECO:0000313" key="3">
    <source>
        <dbReference type="Proteomes" id="UP000230184"/>
    </source>
</evidence>
<dbReference type="AlphaFoldDB" id="A0A2M6YUI0"/>
<accession>A0A2M6YUI0</accession>
<dbReference type="SUPFAM" id="SSF88723">
    <property type="entry name" value="PIN domain-like"/>
    <property type="match status" value="1"/>
</dbReference>
<dbReference type="InterPro" id="IPR029060">
    <property type="entry name" value="PIN-like_dom_sf"/>
</dbReference>
<reference evidence="3" key="1">
    <citation type="submission" date="2017-09" db="EMBL/GenBank/DDBJ databases">
        <title>Depth-based differentiation of microbial function through sediment-hosted aquifers and enrichment of novel symbionts in the deep terrestrial subsurface.</title>
        <authorList>
            <person name="Probst A.J."/>
            <person name="Ladd B."/>
            <person name="Jarett J.K."/>
            <person name="Geller-Mcgrath D.E."/>
            <person name="Sieber C.M.K."/>
            <person name="Emerson J.B."/>
            <person name="Anantharaman K."/>
            <person name="Thomas B.C."/>
            <person name="Malmstrom R."/>
            <person name="Stieglmeier M."/>
            <person name="Klingl A."/>
            <person name="Woyke T."/>
            <person name="Ryan C.M."/>
            <person name="Banfield J.F."/>
        </authorList>
    </citation>
    <scope>NUCLEOTIDE SEQUENCE [LARGE SCALE GENOMIC DNA]</scope>
</reference>
<dbReference type="Proteomes" id="UP000230184">
    <property type="component" value="Unassembled WGS sequence"/>
</dbReference>
<dbReference type="Gene3D" id="3.40.50.1010">
    <property type="entry name" value="5'-nuclease"/>
    <property type="match status" value="1"/>
</dbReference>
<evidence type="ECO:0000259" key="1">
    <source>
        <dbReference type="Pfam" id="PF16289"/>
    </source>
</evidence>
<organism evidence="2 3">
    <name type="scientific">Candidatus Roizmanbacteria bacterium CG07_land_8_20_14_0_80_34_15</name>
    <dbReference type="NCBI Taxonomy" id="1974849"/>
    <lineage>
        <taxon>Bacteria</taxon>
        <taxon>Candidatus Roizmaniibacteriota</taxon>
    </lineage>
</organism>
<sequence length="140" mass="16312">MKPSVFIDSNVWFSAFYKSGSCSTILQEVNSMGWRVFISELVLEEVIKNIQLKIPKALSFFIKYLKENKITVCKNPPDRLLIEYRYLAKFEDLPIIISAIKTKCDYFITGNIKDFDLNLIKKISRIKILNPSNFLKQLHS</sequence>
<dbReference type="EMBL" id="PEWY01000063">
    <property type="protein sequence ID" value="PIU37156.1"/>
    <property type="molecule type" value="Genomic_DNA"/>
</dbReference>
<gene>
    <name evidence="2" type="ORF">COT02_02325</name>
</gene>
<feature type="domain" description="DUF4935" evidence="1">
    <location>
        <begin position="5"/>
        <end position="67"/>
    </location>
</feature>
<dbReference type="Pfam" id="PF16289">
    <property type="entry name" value="PIN_12"/>
    <property type="match status" value="1"/>
</dbReference>
<dbReference type="InterPro" id="IPR032557">
    <property type="entry name" value="DUF4935"/>
</dbReference>
<evidence type="ECO:0000313" key="2">
    <source>
        <dbReference type="EMBL" id="PIU37156.1"/>
    </source>
</evidence>
<comment type="caution">
    <text evidence="2">The sequence shown here is derived from an EMBL/GenBank/DDBJ whole genome shotgun (WGS) entry which is preliminary data.</text>
</comment>
<protein>
    <recommendedName>
        <fullName evidence="1">DUF4935 domain-containing protein</fullName>
    </recommendedName>
</protein>
<proteinExistence type="predicted"/>
<dbReference type="CDD" id="cd09854">
    <property type="entry name" value="PIN_VapC-like"/>
    <property type="match status" value="1"/>
</dbReference>